<sequence>MSSQHFEIINLDKVQSLGPWSSLRGHFFVKETLQHLFDVLADDSPHTSWAGDRIICRGEDIFDYPSGLLTAADQRFLASGSFKRRQSPIASIKPSEKFGVLRNLSKRQYVRVDRLDLDMNAGLALMAVLLSKICWSASEDTDFPRLEDARSWPGASCIAKGAWAGDRFDLQVNHHFERGGVEWVDVTRKAERAVVKILATEKTTVHQNNRRVRGVGTFKEYYSLLLV</sequence>
<reference evidence="1 2" key="1">
    <citation type="submission" date="2024-05" db="EMBL/GenBank/DDBJ databases">
        <title>A draft genome resource for the thread blight pathogen Marasmius tenuissimus strain MS-2.</title>
        <authorList>
            <person name="Yulfo-Soto G.E."/>
            <person name="Baruah I.K."/>
            <person name="Amoako-Attah I."/>
            <person name="Bukari Y."/>
            <person name="Meinhardt L.W."/>
            <person name="Bailey B.A."/>
            <person name="Cohen S.P."/>
        </authorList>
    </citation>
    <scope>NUCLEOTIDE SEQUENCE [LARGE SCALE GENOMIC DNA]</scope>
    <source>
        <strain evidence="1 2">MS-2</strain>
    </source>
</reference>
<name>A0ABR2ZQA3_9AGAR</name>
<organism evidence="1 2">
    <name type="scientific">Marasmius tenuissimus</name>
    <dbReference type="NCBI Taxonomy" id="585030"/>
    <lineage>
        <taxon>Eukaryota</taxon>
        <taxon>Fungi</taxon>
        <taxon>Dikarya</taxon>
        <taxon>Basidiomycota</taxon>
        <taxon>Agaricomycotina</taxon>
        <taxon>Agaricomycetes</taxon>
        <taxon>Agaricomycetidae</taxon>
        <taxon>Agaricales</taxon>
        <taxon>Marasmiineae</taxon>
        <taxon>Marasmiaceae</taxon>
        <taxon>Marasmius</taxon>
    </lineage>
</organism>
<gene>
    <name evidence="1" type="ORF">AAF712_009584</name>
</gene>
<dbReference type="Proteomes" id="UP001437256">
    <property type="component" value="Unassembled WGS sequence"/>
</dbReference>
<comment type="caution">
    <text evidence="1">The sequence shown here is derived from an EMBL/GenBank/DDBJ whole genome shotgun (WGS) entry which is preliminary data.</text>
</comment>
<evidence type="ECO:0000313" key="1">
    <source>
        <dbReference type="EMBL" id="KAL0063490.1"/>
    </source>
</evidence>
<proteinExistence type="predicted"/>
<keyword evidence="2" id="KW-1185">Reference proteome</keyword>
<protein>
    <submittedName>
        <fullName evidence="1">Uncharacterized protein</fullName>
    </submittedName>
</protein>
<evidence type="ECO:0000313" key="2">
    <source>
        <dbReference type="Proteomes" id="UP001437256"/>
    </source>
</evidence>
<accession>A0ABR2ZQA3</accession>
<dbReference type="EMBL" id="JBBXMP010000080">
    <property type="protein sequence ID" value="KAL0063490.1"/>
    <property type="molecule type" value="Genomic_DNA"/>
</dbReference>